<feature type="chain" id="PRO_5007285441" evidence="1">
    <location>
        <begin position="29"/>
        <end position="146"/>
    </location>
</feature>
<reference evidence="2" key="1">
    <citation type="journal article" date="2016" name="Ticks Tick Borne Dis.">
        <title>De novo assembly and annotation of the salivary gland transcriptome of Rhipicephalus appendiculatus male and female ticks during blood feeding.</title>
        <authorList>
            <person name="de Castro M.H."/>
            <person name="de Klerk D."/>
            <person name="Pienaar R."/>
            <person name="Latif A.A."/>
            <person name="Rees D.J."/>
            <person name="Mans B.J."/>
        </authorList>
    </citation>
    <scope>NUCLEOTIDE SEQUENCE</scope>
    <source>
        <tissue evidence="2">Salivary glands</tissue>
    </source>
</reference>
<accession>A0A131YKK7</accession>
<sequence length="146" mass="16165">MWLGVKFTNAYSCLIGVASSAACNSCACEETLDHILVSRKYFMPLPIIPDSTTWYGSQALSPGFKTTDRKEDSGTLTYGFAYVQGHESPLVLLEDHRTSRAPVNEQREFVLCSFKLTVHQCLSQSSSFFSILSFLLFPLSPAPRVG</sequence>
<evidence type="ECO:0000313" key="2">
    <source>
        <dbReference type="EMBL" id="JAP79833.1"/>
    </source>
</evidence>
<dbReference type="AlphaFoldDB" id="A0A131YKK7"/>
<dbReference type="EMBL" id="GEDV01008724">
    <property type="protein sequence ID" value="JAP79833.1"/>
    <property type="molecule type" value="Transcribed_RNA"/>
</dbReference>
<name>A0A131YKK7_RHIAP</name>
<protein>
    <submittedName>
        <fullName evidence="2">Tick transposon</fullName>
    </submittedName>
</protein>
<proteinExistence type="predicted"/>
<evidence type="ECO:0000256" key="1">
    <source>
        <dbReference type="SAM" id="SignalP"/>
    </source>
</evidence>
<feature type="signal peptide" evidence="1">
    <location>
        <begin position="1"/>
        <end position="28"/>
    </location>
</feature>
<organism evidence="2">
    <name type="scientific">Rhipicephalus appendiculatus</name>
    <name type="common">Brown ear tick</name>
    <dbReference type="NCBI Taxonomy" id="34631"/>
    <lineage>
        <taxon>Eukaryota</taxon>
        <taxon>Metazoa</taxon>
        <taxon>Ecdysozoa</taxon>
        <taxon>Arthropoda</taxon>
        <taxon>Chelicerata</taxon>
        <taxon>Arachnida</taxon>
        <taxon>Acari</taxon>
        <taxon>Parasitiformes</taxon>
        <taxon>Ixodida</taxon>
        <taxon>Ixodoidea</taxon>
        <taxon>Ixodidae</taxon>
        <taxon>Rhipicephalinae</taxon>
        <taxon>Rhipicephalus</taxon>
        <taxon>Rhipicephalus</taxon>
    </lineage>
</organism>
<dbReference type="PROSITE" id="PS51257">
    <property type="entry name" value="PROKAR_LIPOPROTEIN"/>
    <property type="match status" value="1"/>
</dbReference>
<keyword evidence="1" id="KW-0732">Signal</keyword>